<dbReference type="InterPro" id="IPR032854">
    <property type="entry name" value="ALKBH3"/>
</dbReference>
<dbReference type="InterPro" id="IPR027450">
    <property type="entry name" value="AlkB-like"/>
</dbReference>
<reference evidence="3" key="1">
    <citation type="journal article" date="2020" name="Nature">
        <title>Giant virus diversity and host interactions through global metagenomics.</title>
        <authorList>
            <person name="Schulz F."/>
            <person name="Roux S."/>
            <person name="Paez-Espino D."/>
            <person name="Jungbluth S."/>
            <person name="Walsh D.A."/>
            <person name="Denef V.J."/>
            <person name="McMahon K.D."/>
            <person name="Konstantinidis K.T."/>
            <person name="Eloe-Fadrosh E.A."/>
            <person name="Kyrpides N.C."/>
            <person name="Woyke T."/>
        </authorList>
    </citation>
    <scope>NUCLEOTIDE SEQUENCE</scope>
    <source>
        <strain evidence="3">GVMAG-M-3300025626-8</strain>
    </source>
</reference>
<feature type="compositionally biased region" description="Low complexity" evidence="1">
    <location>
        <begin position="186"/>
        <end position="197"/>
    </location>
</feature>
<dbReference type="InterPro" id="IPR005123">
    <property type="entry name" value="Oxoglu/Fe-dep_dioxygenase_dom"/>
</dbReference>
<dbReference type="GO" id="GO:0006307">
    <property type="term" value="P:DNA alkylation repair"/>
    <property type="evidence" value="ECO:0007669"/>
    <property type="project" value="InterPro"/>
</dbReference>
<dbReference type="EMBL" id="MN740290">
    <property type="protein sequence ID" value="QHT98234.1"/>
    <property type="molecule type" value="Genomic_DNA"/>
</dbReference>
<dbReference type="InterPro" id="IPR037151">
    <property type="entry name" value="AlkB-like_sf"/>
</dbReference>
<proteinExistence type="predicted"/>
<feature type="domain" description="Fe2OG dioxygenase" evidence="2">
    <location>
        <begin position="87"/>
        <end position="184"/>
    </location>
</feature>
<feature type="region of interest" description="Disordered" evidence="1">
    <location>
        <begin position="186"/>
        <end position="206"/>
    </location>
</feature>
<sequence>MHFYSKVYETKESKELFDFLNQIEIEYHKKYTRYNKEFKVPRGQASFTYDEYVHYNYPAAGGSPPNYIMNAQLRKITEKVNKILSTNFNTILLNKYVDGDDCIGFHRDNQIGWAPGSGFATLAFGVARDFQIKCDATKELTTILHEPGYVIYMPDPMNSKHTHSVPKRRSLRECRISLTFREITTTTPASTPPAAATLRKKAKKTS</sequence>
<dbReference type="GO" id="GO:0051213">
    <property type="term" value="F:dioxygenase activity"/>
    <property type="evidence" value="ECO:0007669"/>
    <property type="project" value="InterPro"/>
</dbReference>
<accession>A0A6C0IY21</accession>
<dbReference type="PROSITE" id="PS51471">
    <property type="entry name" value="FE2OG_OXY"/>
    <property type="match status" value="1"/>
</dbReference>
<evidence type="ECO:0000256" key="1">
    <source>
        <dbReference type="SAM" id="MobiDB-lite"/>
    </source>
</evidence>
<dbReference type="PANTHER" id="PTHR31212">
    <property type="entry name" value="ALPHA-KETOGLUTARATE-DEPENDENT DIOXYGENASE ALKB HOMOLOG 3"/>
    <property type="match status" value="1"/>
</dbReference>
<protein>
    <recommendedName>
        <fullName evidence="2">Fe2OG dioxygenase domain-containing protein</fullName>
    </recommendedName>
</protein>
<dbReference type="Gene3D" id="2.60.120.590">
    <property type="entry name" value="Alpha-ketoglutarate-dependent dioxygenase AlkB-like"/>
    <property type="match status" value="1"/>
</dbReference>
<dbReference type="PANTHER" id="PTHR31212:SF4">
    <property type="entry name" value="ALPHA-KETOGLUTARATE-DEPENDENT DIOXYGENASE ALKB HOMOLOG 3"/>
    <property type="match status" value="1"/>
</dbReference>
<dbReference type="SUPFAM" id="SSF51197">
    <property type="entry name" value="Clavaminate synthase-like"/>
    <property type="match status" value="1"/>
</dbReference>
<evidence type="ECO:0000259" key="2">
    <source>
        <dbReference type="PROSITE" id="PS51471"/>
    </source>
</evidence>
<dbReference type="Pfam" id="PF13532">
    <property type="entry name" value="2OG-FeII_Oxy_2"/>
    <property type="match status" value="1"/>
</dbReference>
<name>A0A6C0IY21_9ZZZZ</name>
<dbReference type="AlphaFoldDB" id="A0A6C0IY21"/>
<evidence type="ECO:0000313" key="3">
    <source>
        <dbReference type="EMBL" id="QHT98234.1"/>
    </source>
</evidence>
<organism evidence="3">
    <name type="scientific">viral metagenome</name>
    <dbReference type="NCBI Taxonomy" id="1070528"/>
    <lineage>
        <taxon>unclassified sequences</taxon>
        <taxon>metagenomes</taxon>
        <taxon>organismal metagenomes</taxon>
    </lineage>
</organism>